<dbReference type="PANTHER" id="PTHR14030">
    <property type="entry name" value="MITOTIC CHECKPOINT SERINE/THREONINE-PROTEIN KINASE BUB1"/>
    <property type="match status" value="1"/>
</dbReference>
<dbReference type="EMBL" id="JAFCMP010000001">
    <property type="protein sequence ID" value="KAG5193005.1"/>
    <property type="molecule type" value="Genomic_DNA"/>
</dbReference>
<protein>
    <submittedName>
        <fullName evidence="3">Mad3/BUB1 homology region 1-domain-containing protein</fullName>
    </submittedName>
</protein>
<organism evidence="3 4">
    <name type="scientific">Tribonema minus</name>
    <dbReference type="NCBI Taxonomy" id="303371"/>
    <lineage>
        <taxon>Eukaryota</taxon>
        <taxon>Sar</taxon>
        <taxon>Stramenopiles</taxon>
        <taxon>Ochrophyta</taxon>
        <taxon>PX clade</taxon>
        <taxon>Xanthophyceae</taxon>
        <taxon>Tribonematales</taxon>
        <taxon>Tribonemataceae</taxon>
        <taxon>Tribonema</taxon>
    </lineage>
</organism>
<dbReference type="GO" id="GO:0032991">
    <property type="term" value="C:protein-containing complex"/>
    <property type="evidence" value="ECO:0007669"/>
    <property type="project" value="UniProtKB-ARBA"/>
</dbReference>
<dbReference type="Proteomes" id="UP000664859">
    <property type="component" value="Unassembled WGS sequence"/>
</dbReference>
<dbReference type="Gene3D" id="1.25.40.430">
    <property type="match status" value="1"/>
</dbReference>
<dbReference type="InterPro" id="IPR011009">
    <property type="entry name" value="Kinase-like_dom_sf"/>
</dbReference>
<feature type="compositionally biased region" description="Polar residues" evidence="1">
    <location>
        <begin position="143"/>
        <end position="162"/>
    </location>
</feature>
<comment type="caution">
    <text evidence="3">The sequence shown here is derived from an EMBL/GenBank/DDBJ whole genome shotgun (WGS) entry which is preliminary data.</text>
</comment>
<dbReference type="SUPFAM" id="SSF56112">
    <property type="entry name" value="Protein kinase-like (PK-like)"/>
    <property type="match status" value="1"/>
</dbReference>
<dbReference type="OrthoDB" id="248495at2759"/>
<name>A0A835ZG05_9STRA</name>
<feature type="domain" description="BUB1 N-terminal" evidence="2">
    <location>
        <begin position="1"/>
        <end position="164"/>
    </location>
</feature>
<dbReference type="GO" id="GO:0000776">
    <property type="term" value="C:kinetochore"/>
    <property type="evidence" value="ECO:0007669"/>
    <property type="project" value="UniProtKB-ARBA"/>
</dbReference>
<dbReference type="PANTHER" id="PTHR14030:SF4">
    <property type="entry name" value="BUB1 KINASE, ISOFORM A-RELATED"/>
    <property type="match status" value="1"/>
</dbReference>
<dbReference type="GO" id="GO:0004672">
    <property type="term" value="F:protein kinase activity"/>
    <property type="evidence" value="ECO:0007669"/>
    <property type="project" value="TreeGrafter"/>
</dbReference>
<evidence type="ECO:0000256" key="1">
    <source>
        <dbReference type="SAM" id="MobiDB-lite"/>
    </source>
</evidence>
<dbReference type="GO" id="GO:0005634">
    <property type="term" value="C:nucleus"/>
    <property type="evidence" value="ECO:0007669"/>
    <property type="project" value="TreeGrafter"/>
</dbReference>
<dbReference type="GO" id="GO:0051754">
    <property type="term" value="P:meiotic sister chromatid cohesion, centromeric"/>
    <property type="evidence" value="ECO:0007669"/>
    <property type="project" value="TreeGrafter"/>
</dbReference>
<dbReference type="InterPro" id="IPR015661">
    <property type="entry name" value="Bub1/Mad3"/>
</dbReference>
<feature type="region of interest" description="Disordered" evidence="1">
    <location>
        <begin position="528"/>
        <end position="560"/>
    </location>
</feature>
<feature type="compositionally biased region" description="Gly residues" evidence="1">
    <location>
        <begin position="534"/>
        <end position="556"/>
    </location>
</feature>
<dbReference type="PROSITE" id="PS51489">
    <property type="entry name" value="BUB1_N"/>
    <property type="match status" value="1"/>
</dbReference>
<dbReference type="Pfam" id="PF08311">
    <property type="entry name" value="Mad3_BUB1_I"/>
    <property type="match status" value="1"/>
</dbReference>
<dbReference type="SMART" id="SM00777">
    <property type="entry name" value="Mad3_BUB1_I"/>
    <property type="match status" value="1"/>
</dbReference>
<evidence type="ECO:0000313" key="4">
    <source>
        <dbReference type="Proteomes" id="UP000664859"/>
    </source>
</evidence>
<reference evidence="3" key="1">
    <citation type="submission" date="2021-02" db="EMBL/GenBank/DDBJ databases">
        <title>First Annotated Genome of the Yellow-green Alga Tribonema minus.</title>
        <authorList>
            <person name="Mahan K.M."/>
        </authorList>
    </citation>
    <scope>NUCLEOTIDE SEQUENCE</scope>
    <source>
        <strain evidence="3">UTEX B ZZ1240</strain>
    </source>
</reference>
<dbReference type="InterPro" id="IPR013212">
    <property type="entry name" value="Mad3/Bub1_I"/>
</dbReference>
<feature type="region of interest" description="Disordered" evidence="1">
    <location>
        <begin position="125"/>
        <end position="237"/>
    </location>
</feature>
<dbReference type="GO" id="GO:0007094">
    <property type="term" value="P:mitotic spindle assembly checkpoint signaling"/>
    <property type="evidence" value="ECO:0007669"/>
    <property type="project" value="InterPro"/>
</dbReference>
<sequence>MDSDTDALEVWMDRLEQLQHDPAALLAKLKRCCTTLQFDKRYSNDLRYVHLWIALADSTDTPNATFARMKAKGIGLQCALFWAAWAAAAHAQGHADQALAALRDGRNCGAEPLSMLEEVQRELGLVLPRPSPGKSPRRASGVKRTSSENQSRNEQTQQQPQKSLKRPRQLPPRPPTASTLCDEQSSAAAQPQLPPPQQSKPRNTAPRVLPTAPQQHAPPAAAQLPPPQQRQRTAAAAAVAPLHPYAEPHRAQATTQSARFLAWARRAEGRLVHDAAGETLRAWPRKMAAALPPAGAAAAAAGGGGGGGGRTHAQARLGSRTVHVEGMLGTGAYAAVYRCRLRANDQPCAVKVERPLASLPWEFYIGQQLAARLAAAPPLARAAPEMGEGGEGGAGGGVVLVTPQQLFRYSDGCAMPMRMGRYGTLHDLVPDNWLLTMRDGGGSGAAAAAPLPPEAHAATLIDFGRAIDLRNYAPAQRFACGAGNAASGFGCPELAARAPWRYQLDLCALASTLHFLLFGEPLSAQAHVGAPRGSSGGGTGGGGGSGSGARRGGGGAAAAADSVRWRPTRRCRRYWRAEVWDGVFDALLNDGGGDSSEAVLLSVEAALLRRVAGARAELAELLRRQHNMIMHL</sequence>
<accession>A0A835ZG05</accession>
<keyword evidence="4" id="KW-1185">Reference proteome</keyword>
<gene>
    <name evidence="3" type="ORF">JKP88DRAFT_291620</name>
</gene>
<evidence type="ECO:0000313" key="3">
    <source>
        <dbReference type="EMBL" id="KAG5193005.1"/>
    </source>
</evidence>
<feature type="compositionally biased region" description="Low complexity" evidence="1">
    <location>
        <begin position="210"/>
        <end position="237"/>
    </location>
</feature>
<dbReference type="AlphaFoldDB" id="A0A835ZG05"/>
<dbReference type="Gene3D" id="1.10.510.10">
    <property type="entry name" value="Transferase(Phosphotransferase) domain 1"/>
    <property type="match status" value="2"/>
</dbReference>
<evidence type="ECO:0000259" key="2">
    <source>
        <dbReference type="PROSITE" id="PS51489"/>
    </source>
</evidence>
<proteinExistence type="predicted"/>